<accession>A0A839SZI6</accession>
<feature type="chain" id="PRO_5032461957" evidence="2">
    <location>
        <begin position="21"/>
        <end position="120"/>
    </location>
</feature>
<dbReference type="GO" id="GO:0043448">
    <property type="term" value="P:alkane catabolic process"/>
    <property type="evidence" value="ECO:0007669"/>
    <property type="project" value="TreeGrafter"/>
</dbReference>
<dbReference type="RefSeq" id="WP_183165548.1">
    <property type="nucleotide sequence ID" value="NZ_JACHXI010000003.1"/>
</dbReference>
<feature type="signal peptide" evidence="2">
    <location>
        <begin position="1"/>
        <end position="20"/>
    </location>
</feature>
<dbReference type="EMBL" id="JACHXI010000003">
    <property type="protein sequence ID" value="MBB3102562.1"/>
    <property type="molecule type" value="Genomic_DNA"/>
</dbReference>
<comment type="caution">
    <text evidence="3">The sequence shown here is derived from an EMBL/GenBank/DDBJ whole genome shotgun (WGS) entry which is preliminary data.</text>
</comment>
<dbReference type="AlphaFoldDB" id="A0A839SZI6"/>
<organism evidence="3 4">
    <name type="scientific">Azomonas macrocytogenes</name>
    <name type="common">Azotobacter macrocytogenes</name>
    <dbReference type="NCBI Taxonomy" id="69962"/>
    <lineage>
        <taxon>Bacteria</taxon>
        <taxon>Pseudomonadati</taxon>
        <taxon>Pseudomonadota</taxon>
        <taxon>Gammaproteobacteria</taxon>
        <taxon>Pseudomonadales</taxon>
        <taxon>Pseudomonadaceae</taxon>
        <taxon>Azomonas</taxon>
    </lineage>
</organism>
<dbReference type="Proteomes" id="UP000549250">
    <property type="component" value="Unassembled WGS sequence"/>
</dbReference>
<protein>
    <submittedName>
        <fullName evidence="3">Putative lipoprotein with Yx(FWY)xxD motif</fullName>
    </submittedName>
</protein>
<dbReference type="PANTHER" id="PTHR39335:SF1">
    <property type="entry name" value="BLL4220 PROTEIN"/>
    <property type="match status" value="1"/>
</dbReference>
<feature type="region of interest" description="Disordered" evidence="1">
    <location>
        <begin position="101"/>
        <end position="120"/>
    </location>
</feature>
<reference evidence="3 4" key="1">
    <citation type="submission" date="2020-08" db="EMBL/GenBank/DDBJ databases">
        <title>Genomic Encyclopedia of Type Strains, Phase III (KMG-III): the genomes of soil and plant-associated and newly described type strains.</title>
        <authorList>
            <person name="Whitman W."/>
        </authorList>
    </citation>
    <scope>NUCLEOTIDE SEQUENCE [LARGE SCALE GENOMIC DNA]</scope>
    <source>
        <strain evidence="3 4">CECT 4462</strain>
    </source>
</reference>
<keyword evidence="4" id="KW-1185">Reference proteome</keyword>
<evidence type="ECO:0000256" key="2">
    <source>
        <dbReference type="SAM" id="SignalP"/>
    </source>
</evidence>
<sequence length="120" mass="13048">MRLSHLLIATTLVASSAVFAAAPAMEKDGKLVDSRGMTLYTFDKDSKGMSACNDDCAKNWPPLVATKNSKPSGDWTIVERKDGSMQWAYEGMPLYTYAKDKKAGDTTGDGKGDNWHIAKP</sequence>
<proteinExistence type="predicted"/>
<evidence type="ECO:0000313" key="3">
    <source>
        <dbReference type="EMBL" id="MBB3102562.1"/>
    </source>
</evidence>
<keyword evidence="3" id="KW-0449">Lipoprotein</keyword>
<evidence type="ECO:0000313" key="4">
    <source>
        <dbReference type="Proteomes" id="UP000549250"/>
    </source>
</evidence>
<dbReference type="Pfam" id="PF03640">
    <property type="entry name" value="Lipoprotein_15"/>
    <property type="match status" value="2"/>
</dbReference>
<keyword evidence="2" id="KW-0732">Signal</keyword>
<evidence type="ECO:0000256" key="1">
    <source>
        <dbReference type="SAM" id="MobiDB-lite"/>
    </source>
</evidence>
<gene>
    <name evidence="3" type="ORF">FHR87_000945</name>
</gene>
<name>A0A839SZI6_AZOMA</name>
<dbReference type="PANTHER" id="PTHR39335">
    <property type="entry name" value="BLL4220 PROTEIN"/>
    <property type="match status" value="1"/>
</dbReference>
<dbReference type="InterPro" id="IPR005297">
    <property type="entry name" value="Lipoprotein_repeat"/>
</dbReference>
<dbReference type="InterPro" id="IPR014558">
    <property type="entry name" value="UCP029720"/>
</dbReference>
<dbReference type="PIRSF" id="PIRSF029720">
    <property type="entry name" value="UCP029720"/>
    <property type="match status" value="1"/>
</dbReference>